<comment type="caution">
    <text evidence="1">The sequence shown here is derived from an EMBL/GenBank/DDBJ whole genome shotgun (WGS) entry which is preliminary data.</text>
</comment>
<protein>
    <recommendedName>
        <fullName evidence="3">Capsule biosynthesis GfcC-like C-terminal domain-containing protein</fullName>
    </recommendedName>
</protein>
<evidence type="ECO:0008006" key="3">
    <source>
        <dbReference type="Google" id="ProtNLM"/>
    </source>
</evidence>
<proteinExistence type="predicted"/>
<dbReference type="Gene3D" id="3.10.560.10">
    <property type="entry name" value="Outer membrane lipoprotein wza domain like"/>
    <property type="match status" value="1"/>
</dbReference>
<name>A0ABV7EVA5_9GAMM</name>
<dbReference type="Proteomes" id="UP001595462">
    <property type="component" value="Unassembled WGS sequence"/>
</dbReference>
<accession>A0ABV7EVA5</accession>
<gene>
    <name evidence="1" type="ORF">ACFOSU_17735</name>
</gene>
<dbReference type="RefSeq" id="WP_380691250.1">
    <property type="nucleotide sequence ID" value="NZ_JBHRSS010000008.1"/>
</dbReference>
<reference evidence="2" key="1">
    <citation type="journal article" date="2019" name="Int. J. Syst. Evol. Microbiol.">
        <title>The Global Catalogue of Microorganisms (GCM) 10K type strain sequencing project: providing services to taxonomists for standard genome sequencing and annotation.</title>
        <authorList>
            <consortium name="The Broad Institute Genomics Platform"/>
            <consortium name="The Broad Institute Genome Sequencing Center for Infectious Disease"/>
            <person name="Wu L."/>
            <person name="Ma J."/>
        </authorList>
    </citation>
    <scope>NUCLEOTIDE SEQUENCE [LARGE SCALE GENOMIC DNA]</scope>
    <source>
        <strain evidence="2">KCTC 52640</strain>
    </source>
</reference>
<keyword evidence="2" id="KW-1185">Reference proteome</keyword>
<evidence type="ECO:0000313" key="1">
    <source>
        <dbReference type="EMBL" id="MFC3105715.1"/>
    </source>
</evidence>
<sequence>MARRPTLVVNGLYGNQGGCAIMGKRTDSEPSCGDRRRHLIARFMPVLMIVAMFSGNVAIADDNTQVANERVSLLDIWLAFPDVDTIAWPYSYIRAKTTDANQQARRQDLSRELDSLDWRLDNGRYKKYRAALAQWQTALDDMHTAREPGTWSPSWLLVHPNRNPPVSSLAVIGACEVPAWVEVWDSNGVERLAWKSGLMLSDVTRKPHPVDAGPSDQVAVVNPDGSVDRYGVAAWNFADTRLQPGARVVAALPLKGDGLLWIRDTIARVIAHSAPGVNCRELPIRGGAK</sequence>
<organism evidence="1 2">
    <name type="scientific">Salinisphaera aquimarina</name>
    <dbReference type="NCBI Taxonomy" id="2094031"/>
    <lineage>
        <taxon>Bacteria</taxon>
        <taxon>Pseudomonadati</taxon>
        <taxon>Pseudomonadota</taxon>
        <taxon>Gammaproteobacteria</taxon>
        <taxon>Salinisphaerales</taxon>
        <taxon>Salinisphaeraceae</taxon>
        <taxon>Salinisphaera</taxon>
    </lineage>
</organism>
<evidence type="ECO:0000313" key="2">
    <source>
        <dbReference type="Proteomes" id="UP001595462"/>
    </source>
</evidence>
<dbReference type="EMBL" id="JBHRSS010000008">
    <property type="protein sequence ID" value="MFC3105715.1"/>
    <property type="molecule type" value="Genomic_DNA"/>
</dbReference>